<proteinExistence type="predicted"/>
<protein>
    <submittedName>
        <fullName evidence="1">Uncharacterized protein</fullName>
    </submittedName>
</protein>
<evidence type="ECO:0000313" key="2">
    <source>
        <dbReference type="Proteomes" id="UP000003460"/>
    </source>
</evidence>
<accession>C9LD41</accession>
<organism evidence="1 2">
    <name type="scientific">Alloprevotella tannerae ATCC 51259</name>
    <dbReference type="NCBI Taxonomy" id="626522"/>
    <lineage>
        <taxon>Bacteria</taxon>
        <taxon>Pseudomonadati</taxon>
        <taxon>Bacteroidota</taxon>
        <taxon>Bacteroidia</taxon>
        <taxon>Bacteroidales</taxon>
        <taxon>Prevotellaceae</taxon>
        <taxon>Alloprevotella</taxon>
    </lineage>
</organism>
<comment type="caution">
    <text evidence="1">The sequence shown here is derived from an EMBL/GenBank/DDBJ whole genome shotgun (WGS) entry which is preliminary data.</text>
</comment>
<dbReference type="Proteomes" id="UP000003460">
    <property type="component" value="Unassembled WGS sequence"/>
</dbReference>
<keyword evidence="2" id="KW-1185">Reference proteome</keyword>
<dbReference type="STRING" id="626522.GCWU000325_00091"/>
<dbReference type="AlphaFoldDB" id="C9LD41"/>
<dbReference type="EMBL" id="ACIJ02000002">
    <property type="protein sequence ID" value="EEX72927.1"/>
    <property type="molecule type" value="Genomic_DNA"/>
</dbReference>
<dbReference type="HOGENOM" id="CLU_2772507_0_0_10"/>
<reference evidence="1" key="1">
    <citation type="submission" date="2009-09" db="EMBL/GenBank/DDBJ databases">
        <authorList>
            <person name="Weinstock G."/>
            <person name="Sodergren E."/>
            <person name="Clifton S."/>
            <person name="Fulton L."/>
            <person name="Fulton B."/>
            <person name="Courtney L."/>
            <person name="Fronick C."/>
            <person name="Harrison M."/>
            <person name="Strong C."/>
            <person name="Farmer C."/>
            <person name="Delahaunty K."/>
            <person name="Markovic C."/>
            <person name="Hall O."/>
            <person name="Minx P."/>
            <person name="Tomlinson C."/>
            <person name="Mitreva M."/>
            <person name="Nelson J."/>
            <person name="Hou S."/>
            <person name="Wollam A."/>
            <person name="Pepin K.H."/>
            <person name="Johnson M."/>
            <person name="Bhonagiri V."/>
            <person name="Nash W.E."/>
            <person name="Warren W."/>
            <person name="Chinwalla A."/>
            <person name="Mardis E.R."/>
            <person name="Wilson R.K."/>
        </authorList>
    </citation>
    <scope>NUCLEOTIDE SEQUENCE [LARGE SCALE GENOMIC DNA]</scope>
    <source>
        <strain evidence="1">ATCC 51259</strain>
    </source>
</reference>
<sequence length="69" mass="7965">MGAPLFVCVWLDSLTNIKEKSNACKRKALSVARESRMSLMSSRERRPFLSRAHTRTLTSVQLYAHDKKR</sequence>
<evidence type="ECO:0000313" key="1">
    <source>
        <dbReference type="EMBL" id="EEX72927.1"/>
    </source>
</evidence>
<gene>
    <name evidence="1" type="ORF">GCWU000325_00091</name>
</gene>
<name>C9LD41_9BACT</name>